<evidence type="ECO:0000256" key="5">
    <source>
        <dbReference type="ARBA" id="ARBA00022801"/>
    </source>
</evidence>
<comment type="subcellular location">
    <subcellularLocation>
        <location evidence="7">Cytoplasm</location>
    </subcellularLocation>
</comment>
<reference evidence="8 9" key="1">
    <citation type="journal article" date="2018" name="Microbiome">
        <title>Fine metagenomic profile of the Mediterranean stratified and mixed water columns revealed by assembly and recruitment.</title>
        <authorList>
            <person name="Haro-Moreno J.M."/>
            <person name="Lopez-Perez M."/>
            <person name="De La Torre J.R."/>
            <person name="Picazo A."/>
            <person name="Camacho A."/>
            <person name="Rodriguez-Valera F."/>
        </authorList>
    </citation>
    <scope>NUCLEOTIDE SEQUENCE [LARGE SCALE GENOMIC DNA]</scope>
    <source>
        <strain evidence="8">MED-G55</strain>
    </source>
</reference>
<feature type="binding site" evidence="7">
    <location>
        <position position="155"/>
    </location>
    <ligand>
        <name>Zn(2+)</name>
        <dbReference type="ChEBI" id="CHEBI:29105"/>
        <note>catalytic</note>
    </ligand>
</feature>
<name>A0A368E2X0_9PROT</name>
<evidence type="ECO:0000313" key="8">
    <source>
        <dbReference type="EMBL" id="RCL78439.1"/>
    </source>
</evidence>
<keyword evidence="3 7" id="KW-0479">Metal-binding</keyword>
<protein>
    <recommendedName>
        <fullName evidence="7">Endoribonuclease YbeY</fullName>
        <ecNumber evidence="7">3.1.-.-</ecNumber>
    </recommendedName>
</protein>
<evidence type="ECO:0000256" key="3">
    <source>
        <dbReference type="ARBA" id="ARBA00022723"/>
    </source>
</evidence>
<proteinExistence type="inferred from homology"/>
<keyword evidence="7" id="KW-0963">Cytoplasm</keyword>
<evidence type="ECO:0000256" key="4">
    <source>
        <dbReference type="ARBA" id="ARBA00022759"/>
    </source>
</evidence>
<keyword evidence="7" id="KW-0698">rRNA processing</keyword>
<feature type="binding site" evidence="7">
    <location>
        <position position="149"/>
    </location>
    <ligand>
        <name>Zn(2+)</name>
        <dbReference type="ChEBI" id="CHEBI:29105"/>
        <note>catalytic</note>
    </ligand>
</feature>
<keyword evidence="2 7" id="KW-0540">Nuclease</keyword>
<keyword evidence="7" id="KW-0690">Ribosome biogenesis</keyword>
<dbReference type="GO" id="GO:0006364">
    <property type="term" value="P:rRNA processing"/>
    <property type="evidence" value="ECO:0007669"/>
    <property type="project" value="UniProtKB-UniRule"/>
</dbReference>
<dbReference type="InterPro" id="IPR002036">
    <property type="entry name" value="YbeY"/>
</dbReference>
<comment type="function">
    <text evidence="7">Single strand-specific metallo-endoribonuclease involved in late-stage 70S ribosome quality control and in maturation of the 3' terminus of the 16S rRNA.</text>
</comment>
<dbReference type="NCBIfam" id="TIGR00043">
    <property type="entry name" value="rRNA maturation RNase YbeY"/>
    <property type="match status" value="1"/>
</dbReference>
<dbReference type="EC" id="3.1.-.-" evidence="7"/>
<evidence type="ECO:0000313" key="9">
    <source>
        <dbReference type="Proteomes" id="UP000252132"/>
    </source>
</evidence>
<dbReference type="Gene3D" id="3.40.390.30">
    <property type="entry name" value="Metalloproteases ('zincins'), catalytic domain"/>
    <property type="match status" value="1"/>
</dbReference>
<dbReference type="GO" id="GO:0008270">
    <property type="term" value="F:zinc ion binding"/>
    <property type="evidence" value="ECO:0007669"/>
    <property type="project" value="UniProtKB-UniRule"/>
</dbReference>
<dbReference type="InterPro" id="IPR020549">
    <property type="entry name" value="YbeY_CS"/>
</dbReference>
<dbReference type="Pfam" id="PF02130">
    <property type="entry name" value="YbeY"/>
    <property type="match status" value="1"/>
</dbReference>
<sequence length="190" mass="21052">MPDQSSANKPSEDERTLLVEIVAEQSDWEKGAWDGVQADIRHAAIAAFHAGIGARNDMSAPEADIEISIRLTDDKEMRNLNAQWRSIDRPTNVLSFPNWDAVSEPFNGEVVILLGDVVLARQTIEAEADEANLSPVNHVKHLVVHGVLHLLGFDHETEEEADIMESLEVKVLSNIGVASPYKDRKKENVI</sequence>
<dbReference type="GO" id="GO:0004222">
    <property type="term" value="F:metalloendopeptidase activity"/>
    <property type="evidence" value="ECO:0007669"/>
    <property type="project" value="InterPro"/>
</dbReference>
<keyword evidence="6 7" id="KW-0862">Zinc</keyword>
<dbReference type="Proteomes" id="UP000252132">
    <property type="component" value="Unassembled WGS sequence"/>
</dbReference>
<dbReference type="EMBL" id="QOQF01000001">
    <property type="protein sequence ID" value="RCL78439.1"/>
    <property type="molecule type" value="Genomic_DNA"/>
</dbReference>
<evidence type="ECO:0000256" key="2">
    <source>
        <dbReference type="ARBA" id="ARBA00022722"/>
    </source>
</evidence>
<comment type="caution">
    <text evidence="8">The sequence shown here is derived from an EMBL/GenBank/DDBJ whole genome shotgun (WGS) entry which is preliminary data.</text>
</comment>
<organism evidence="8 9">
    <name type="scientific">PS1 clade bacterium</name>
    <dbReference type="NCBI Taxonomy" id="2175152"/>
    <lineage>
        <taxon>Bacteria</taxon>
        <taxon>Pseudomonadati</taxon>
        <taxon>Pseudomonadota</taxon>
        <taxon>Alphaproteobacteria</taxon>
        <taxon>PS1 clade</taxon>
    </lineage>
</organism>
<evidence type="ECO:0000256" key="1">
    <source>
        <dbReference type="ARBA" id="ARBA00010875"/>
    </source>
</evidence>
<evidence type="ECO:0000256" key="7">
    <source>
        <dbReference type="HAMAP-Rule" id="MF_00009"/>
    </source>
</evidence>
<dbReference type="GO" id="GO:0005737">
    <property type="term" value="C:cytoplasm"/>
    <property type="evidence" value="ECO:0007669"/>
    <property type="project" value="UniProtKB-SubCell"/>
</dbReference>
<keyword evidence="5 7" id="KW-0378">Hydrolase</keyword>
<keyword evidence="4 7" id="KW-0255">Endonuclease</keyword>
<evidence type="ECO:0000256" key="6">
    <source>
        <dbReference type="ARBA" id="ARBA00022833"/>
    </source>
</evidence>
<comment type="cofactor">
    <cofactor evidence="7">
        <name>Zn(2+)</name>
        <dbReference type="ChEBI" id="CHEBI:29105"/>
    </cofactor>
    <text evidence="7">Binds 1 zinc ion.</text>
</comment>
<accession>A0A368E2X0</accession>
<dbReference type="InterPro" id="IPR023091">
    <property type="entry name" value="MetalPrtase_cat_dom_sf_prd"/>
</dbReference>
<feature type="binding site" evidence="7">
    <location>
        <position position="145"/>
    </location>
    <ligand>
        <name>Zn(2+)</name>
        <dbReference type="ChEBI" id="CHEBI:29105"/>
        <note>catalytic</note>
    </ligand>
</feature>
<dbReference type="PANTHER" id="PTHR46986:SF1">
    <property type="entry name" value="ENDORIBONUCLEASE YBEY, CHLOROPLASTIC"/>
    <property type="match status" value="1"/>
</dbReference>
<dbReference type="GO" id="GO:0004521">
    <property type="term" value="F:RNA endonuclease activity"/>
    <property type="evidence" value="ECO:0007669"/>
    <property type="project" value="UniProtKB-UniRule"/>
</dbReference>
<dbReference type="PANTHER" id="PTHR46986">
    <property type="entry name" value="ENDORIBONUCLEASE YBEY, CHLOROPLASTIC"/>
    <property type="match status" value="1"/>
</dbReference>
<gene>
    <name evidence="7 8" type="primary">ybeY</name>
    <name evidence="8" type="ORF">DBW69_00435</name>
</gene>
<dbReference type="PROSITE" id="PS01306">
    <property type="entry name" value="UPF0054"/>
    <property type="match status" value="1"/>
</dbReference>
<dbReference type="HAMAP" id="MF_00009">
    <property type="entry name" value="Endoribonucl_YbeY"/>
    <property type="match status" value="1"/>
</dbReference>
<dbReference type="AlphaFoldDB" id="A0A368E2X0"/>
<comment type="similarity">
    <text evidence="1 7">Belongs to the endoribonuclease YbeY family.</text>
</comment>
<dbReference type="SUPFAM" id="SSF55486">
    <property type="entry name" value="Metalloproteases ('zincins'), catalytic domain"/>
    <property type="match status" value="1"/>
</dbReference>